<accession>A0A6J7QG66</accession>
<dbReference type="SUPFAM" id="SSF52922">
    <property type="entry name" value="TK C-terminal domain-like"/>
    <property type="match status" value="1"/>
</dbReference>
<organism evidence="8">
    <name type="scientific">freshwater metagenome</name>
    <dbReference type="NCBI Taxonomy" id="449393"/>
    <lineage>
        <taxon>unclassified sequences</taxon>
        <taxon>metagenomes</taxon>
        <taxon>ecological metagenomes</taxon>
    </lineage>
</organism>
<comment type="catalytic activity">
    <reaction evidence="6">
        <text>N(6)-[(R)-lipoyl]-L-lysyl-[protein] + pyruvate + H(+) = N(6)-[(R)-S(8)-acetyldihydrolipoyl]-L-lysyl-[protein] + CO2</text>
        <dbReference type="Rhea" id="RHEA:19189"/>
        <dbReference type="Rhea" id="RHEA-COMP:10474"/>
        <dbReference type="Rhea" id="RHEA-COMP:10478"/>
        <dbReference type="ChEBI" id="CHEBI:15361"/>
        <dbReference type="ChEBI" id="CHEBI:15378"/>
        <dbReference type="ChEBI" id="CHEBI:16526"/>
        <dbReference type="ChEBI" id="CHEBI:83099"/>
        <dbReference type="ChEBI" id="CHEBI:83111"/>
        <dbReference type="EC" id="1.2.4.1"/>
    </reaction>
</comment>
<dbReference type="PIRSF" id="PIRSF000156">
    <property type="entry name" value="Pyruvate_dh_E1"/>
    <property type="match status" value="1"/>
</dbReference>
<dbReference type="Gene3D" id="3.40.50.970">
    <property type="match status" value="2"/>
</dbReference>
<dbReference type="GO" id="GO:0004739">
    <property type="term" value="F:pyruvate dehydrogenase (acetyl-transferring) activity"/>
    <property type="evidence" value="ECO:0007669"/>
    <property type="project" value="UniProtKB-EC"/>
</dbReference>
<dbReference type="InterPro" id="IPR009014">
    <property type="entry name" value="Transketo_C/PFOR_II"/>
</dbReference>
<name>A0A6J7QG66_9ZZZZ</name>
<dbReference type="Pfam" id="PF00456">
    <property type="entry name" value="Transketolase_N"/>
    <property type="match status" value="2"/>
</dbReference>
<dbReference type="InterPro" id="IPR041621">
    <property type="entry name" value="PDH_E1_M"/>
</dbReference>
<dbReference type="InterPro" id="IPR055152">
    <property type="entry name" value="Transketolase-like_C_2"/>
</dbReference>
<dbReference type="InterPro" id="IPR051157">
    <property type="entry name" value="PDH/Transketolase"/>
</dbReference>
<dbReference type="InterPro" id="IPR004660">
    <property type="entry name" value="PDH_E1"/>
</dbReference>
<comment type="similarity">
    <text evidence="3">Belongs to the transketolase family.</text>
</comment>
<gene>
    <name evidence="8" type="ORF">UFOPK4095_00701</name>
</gene>
<evidence type="ECO:0000256" key="2">
    <source>
        <dbReference type="ARBA" id="ARBA00001964"/>
    </source>
</evidence>
<dbReference type="InterPro" id="IPR005474">
    <property type="entry name" value="Transketolase_N"/>
</dbReference>
<dbReference type="SUPFAM" id="SSF52518">
    <property type="entry name" value="Thiamin diphosphate-binding fold (THDP-binding)"/>
    <property type="match status" value="2"/>
</dbReference>
<evidence type="ECO:0000256" key="6">
    <source>
        <dbReference type="ARBA" id="ARBA00051231"/>
    </source>
</evidence>
<comment type="cofactor">
    <cofactor evidence="1">
        <name>Mg(2+)</name>
        <dbReference type="ChEBI" id="CHEBI:18420"/>
    </cofactor>
</comment>
<evidence type="ECO:0000313" key="8">
    <source>
        <dbReference type="EMBL" id="CAB5015339.1"/>
    </source>
</evidence>
<dbReference type="InterPro" id="IPR005475">
    <property type="entry name" value="Transketolase-like_Pyr-bd"/>
</dbReference>
<sequence length="791" mass="86029">MSIDPQELKTLEEIQQRILWLAVRMIDHANHDRPNIDGLKVGGHQASSASMISIMTALYMHHLGAEDRVSVKPHASPVFHSIQYLLGNLDKKYLTTLRQAGGLQSYPSRTKDPDTVDFSTGSVGLGAAAPLFAGVTRRYVDAHFGKRPESRFIALIGDAELDEGNIWEAVADPATHALGNVMWVVDFNRQSLDRVIPGIRIAQWRSQFEAAGWQVLEVKYGSKLKRAFAEKGSDAFKQWFDDIPNEQYQSLYAQKADEVRARFLDGAPSGVAEFLKKYSDAELFEILSDLGGHNLESLVETFEAADAITDRPTVVFAYTVKGWGLPIAGDPRNHSAQISTEQIDALRSKHGLTPENEWKAFALESDAGKFCALRSAALRRPENTGVIDAIIPITTNVKSTGMTSTQEAFGRVLSEISRDEKIRPYLVTTAPDVATSTNLGGFINRAGVFHPQDLRRWNEDAVLKWAEGPTGQHIELGISEMNLFMLLAMLGLSGDHSNQPLIPIGTVYDPFVLRGLDAFIYGVYSGSKFIITGTPSGVTLAPEGGAHQSTITPSVGMEIPGVVLMEPAYVQALDWLLCDSIAHVAGSKSDTTPDLRPNELAFYFRLTTRPIDQTPFIEARERLGEAVLRSQVLAGAYRLVDGRLAQGAQHEDANAPVVHLVGTGSIMPEVLEAAKELASEGVIAHVVDITSPGRLYGAWQRTLKQGIRTAHTPSFPGSMRPIFTERAPIVSVHDGASHALAWLGSALGMPQVAMGVDSFGQSGTIQDLYKIHDLDSGSIVNGALAALSLNV</sequence>
<evidence type="ECO:0000259" key="7">
    <source>
        <dbReference type="SMART" id="SM00861"/>
    </source>
</evidence>
<keyword evidence="5" id="KW-0786">Thiamine pyrophosphate</keyword>
<dbReference type="Gene3D" id="3.40.50.920">
    <property type="match status" value="1"/>
</dbReference>
<evidence type="ECO:0000256" key="5">
    <source>
        <dbReference type="ARBA" id="ARBA00023052"/>
    </source>
</evidence>
<dbReference type="EMBL" id="CAFBPI010000036">
    <property type="protein sequence ID" value="CAB5015339.1"/>
    <property type="molecule type" value="Genomic_DNA"/>
</dbReference>
<proteinExistence type="inferred from homology"/>
<comment type="cofactor">
    <cofactor evidence="2">
        <name>thiamine diphosphate</name>
        <dbReference type="ChEBI" id="CHEBI:58937"/>
    </cofactor>
</comment>
<dbReference type="AlphaFoldDB" id="A0A6J7QG66"/>
<dbReference type="Pfam" id="PF22613">
    <property type="entry name" value="Transketolase_C_1"/>
    <property type="match status" value="1"/>
</dbReference>
<dbReference type="Pfam" id="PF17831">
    <property type="entry name" value="PDH_E1_M"/>
    <property type="match status" value="1"/>
</dbReference>
<dbReference type="SMART" id="SM00861">
    <property type="entry name" value="Transket_pyr"/>
    <property type="match status" value="1"/>
</dbReference>
<evidence type="ECO:0000256" key="4">
    <source>
        <dbReference type="ARBA" id="ARBA00017172"/>
    </source>
</evidence>
<evidence type="ECO:0000256" key="1">
    <source>
        <dbReference type="ARBA" id="ARBA00001946"/>
    </source>
</evidence>
<reference evidence="8" key="1">
    <citation type="submission" date="2020-05" db="EMBL/GenBank/DDBJ databases">
        <authorList>
            <person name="Chiriac C."/>
            <person name="Salcher M."/>
            <person name="Ghai R."/>
            <person name="Kavagutti S V."/>
        </authorList>
    </citation>
    <scope>NUCLEOTIDE SEQUENCE</scope>
</reference>
<dbReference type="InterPro" id="IPR029061">
    <property type="entry name" value="THDP-binding"/>
</dbReference>
<feature type="domain" description="Transketolase-like pyrimidine-binding" evidence="7">
    <location>
        <begin position="403"/>
        <end position="592"/>
    </location>
</feature>
<protein>
    <recommendedName>
        <fullName evidence="4">Pyruvate dehydrogenase E1 component</fullName>
    </recommendedName>
</protein>
<dbReference type="PANTHER" id="PTHR43825:SF4">
    <property type="entry name" value="PYRUVATE DEHYDROGENASE E1 COMPONENT"/>
    <property type="match status" value="1"/>
</dbReference>
<evidence type="ECO:0000256" key="3">
    <source>
        <dbReference type="ARBA" id="ARBA00007131"/>
    </source>
</evidence>
<dbReference type="PANTHER" id="PTHR43825">
    <property type="entry name" value="PYRUVATE DEHYDROGENASE E1 COMPONENT"/>
    <property type="match status" value="1"/>
</dbReference>